<dbReference type="Proteomes" id="UP000628079">
    <property type="component" value="Unassembled WGS sequence"/>
</dbReference>
<gene>
    <name evidence="2" type="ORF">GCM10011314_21380</name>
</gene>
<comment type="caution">
    <text evidence="2">The sequence shown here is derived from an EMBL/GenBank/DDBJ whole genome shotgun (WGS) entry which is preliminary data.</text>
</comment>
<evidence type="ECO:0000313" key="2">
    <source>
        <dbReference type="EMBL" id="GGB81497.1"/>
    </source>
</evidence>
<accession>A0A8H9KRH0</accession>
<organism evidence="2 3">
    <name type="scientific">Knoellia flava</name>
    <dbReference type="NCBI Taxonomy" id="913969"/>
    <lineage>
        <taxon>Bacteria</taxon>
        <taxon>Bacillati</taxon>
        <taxon>Actinomycetota</taxon>
        <taxon>Actinomycetes</taxon>
        <taxon>Micrococcales</taxon>
        <taxon>Intrasporangiaceae</taxon>
        <taxon>Knoellia</taxon>
    </lineage>
</organism>
<dbReference type="AlphaFoldDB" id="A0A8H9KRH0"/>
<evidence type="ECO:0000259" key="1">
    <source>
        <dbReference type="Pfam" id="PF09851"/>
    </source>
</evidence>
<name>A0A8H9KRH0_9MICO</name>
<dbReference type="Pfam" id="PF09851">
    <property type="entry name" value="SHOCT"/>
    <property type="match status" value="1"/>
</dbReference>
<feature type="domain" description="SHOCT" evidence="1">
    <location>
        <begin position="188"/>
        <end position="215"/>
    </location>
</feature>
<reference evidence="2" key="2">
    <citation type="submission" date="2020-09" db="EMBL/GenBank/DDBJ databases">
        <authorList>
            <person name="Sun Q."/>
            <person name="Zhou Y."/>
        </authorList>
    </citation>
    <scope>NUCLEOTIDE SEQUENCE</scope>
    <source>
        <strain evidence="2">CGMCC 1.10749</strain>
    </source>
</reference>
<dbReference type="InterPro" id="IPR018649">
    <property type="entry name" value="SHOCT"/>
</dbReference>
<dbReference type="EMBL" id="BMEA01000002">
    <property type="protein sequence ID" value="GGB81497.1"/>
    <property type="molecule type" value="Genomic_DNA"/>
</dbReference>
<evidence type="ECO:0000313" key="3">
    <source>
        <dbReference type="Proteomes" id="UP000628079"/>
    </source>
</evidence>
<reference evidence="2" key="1">
    <citation type="journal article" date="2014" name="Int. J. Syst. Evol. Microbiol.">
        <title>Complete genome sequence of Corynebacterium casei LMG S-19264T (=DSM 44701T), isolated from a smear-ripened cheese.</title>
        <authorList>
            <consortium name="US DOE Joint Genome Institute (JGI-PGF)"/>
            <person name="Walter F."/>
            <person name="Albersmeier A."/>
            <person name="Kalinowski J."/>
            <person name="Ruckert C."/>
        </authorList>
    </citation>
    <scope>NUCLEOTIDE SEQUENCE</scope>
    <source>
        <strain evidence="2">CGMCC 1.10749</strain>
    </source>
</reference>
<protein>
    <recommendedName>
        <fullName evidence="1">SHOCT domain-containing protein</fullName>
    </recommendedName>
</protein>
<proteinExistence type="predicted"/>
<sequence>MSYSSGVAIFQELTGQGRVVGGHLATGTVVAGGAGPFSKNNDLSIQHASNPFKRHRINADTITEWEEIQTKEGLAGAVGRAAAGAAIPGRIGKAVGAGLGAAVSSGHTVRVIWADGKQSIIELPEKQFMVMSVILKDLQIVADLPVQEVPESQPGVGGKFADLAASVLGRSRAPIATADTATAPDPADQIAKLAALHAQGILTDTEFADKKAELLRRL</sequence>